<keyword evidence="3" id="KW-1185">Reference proteome</keyword>
<sequence>MMQGDDAKIAAGLREEEKRLLAELGEEPGYVTQAFSMMRGPLGWPTMVLLMSQVVMFVAGVFFAIDFFAAETPLAALKSGLPAVTLILGSMIAKFAMWPQLHANRIIREMRRLEVQLLTRN</sequence>
<evidence type="ECO:0000313" key="3">
    <source>
        <dbReference type="Proteomes" id="UP001155128"/>
    </source>
</evidence>
<keyword evidence="1" id="KW-0472">Membrane</keyword>
<dbReference type="RefSeq" id="WP_252111660.1">
    <property type="nucleotide sequence ID" value="NZ_JAMSHT010000001.1"/>
</dbReference>
<dbReference type="Proteomes" id="UP001155128">
    <property type="component" value="Unassembled WGS sequence"/>
</dbReference>
<dbReference type="EMBL" id="JAMSHT010000001">
    <property type="protein sequence ID" value="MCM8556448.1"/>
    <property type="molecule type" value="Genomic_DNA"/>
</dbReference>
<feature type="transmembrane region" description="Helical" evidence="1">
    <location>
        <begin position="81"/>
        <end position="101"/>
    </location>
</feature>
<keyword evidence="1" id="KW-0812">Transmembrane</keyword>
<accession>A0A9X2J0N4</accession>
<comment type="caution">
    <text evidence="2">The sequence shown here is derived from an EMBL/GenBank/DDBJ whole genome shotgun (WGS) entry which is preliminary data.</text>
</comment>
<proteinExistence type="predicted"/>
<evidence type="ECO:0000256" key="1">
    <source>
        <dbReference type="SAM" id="Phobius"/>
    </source>
</evidence>
<gene>
    <name evidence="2" type="ORF">NDO55_01270</name>
</gene>
<name>A0A9X2J0N4_9SPHN</name>
<organism evidence="2 3">
    <name type="scientific">Sphingomicrobium sediminis</name>
    <dbReference type="NCBI Taxonomy" id="2950949"/>
    <lineage>
        <taxon>Bacteria</taxon>
        <taxon>Pseudomonadati</taxon>
        <taxon>Pseudomonadota</taxon>
        <taxon>Alphaproteobacteria</taxon>
        <taxon>Sphingomonadales</taxon>
        <taxon>Sphingomonadaceae</taxon>
        <taxon>Sphingomicrobium</taxon>
    </lineage>
</organism>
<keyword evidence="1" id="KW-1133">Transmembrane helix</keyword>
<dbReference type="AlphaFoldDB" id="A0A9X2J0N4"/>
<dbReference type="Pfam" id="PF20556">
    <property type="entry name" value="DUF6768"/>
    <property type="match status" value="1"/>
</dbReference>
<feature type="transmembrane region" description="Helical" evidence="1">
    <location>
        <begin position="47"/>
        <end position="69"/>
    </location>
</feature>
<protein>
    <submittedName>
        <fullName evidence="2">Uncharacterized protein</fullName>
    </submittedName>
</protein>
<dbReference type="InterPro" id="IPR046659">
    <property type="entry name" value="DUF6768"/>
</dbReference>
<evidence type="ECO:0000313" key="2">
    <source>
        <dbReference type="EMBL" id="MCM8556448.1"/>
    </source>
</evidence>
<reference evidence="2" key="1">
    <citation type="submission" date="2022-06" db="EMBL/GenBank/DDBJ databases">
        <title>Sphingomicrobium sedimins sp. nov., a marine bacterium isolated from tidal flat.</title>
        <authorList>
            <person name="Kim C.-H."/>
            <person name="Yoo Y."/>
            <person name="Kim J.-J."/>
        </authorList>
    </citation>
    <scope>NUCLEOTIDE SEQUENCE</scope>
    <source>
        <strain evidence="2">GRR-S6-50</strain>
    </source>
</reference>